<evidence type="ECO:0000313" key="2">
    <source>
        <dbReference type="Proteomes" id="UP001056120"/>
    </source>
</evidence>
<reference evidence="2" key="1">
    <citation type="journal article" date="2022" name="Mol. Ecol. Resour.">
        <title>The genomes of chicory, endive, great burdock and yacon provide insights into Asteraceae palaeo-polyploidization history and plant inulin production.</title>
        <authorList>
            <person name="Fan W."/>
            <person name="Wang S."/>
            <person name="Wang H."/>
            <person name="Wang A."/>
            <person name="Jiang F."/>
            <person name="Liu H."/>
            <person name="Zhao H."/>
            <person name="Xu D."/>
            <person name="Zhang Y."/>
        </authorList>
    </citation>
    <scope>NUCLEOTIDE SEQUENCE [LARGE SCALE GENOMIC DNA]</scope>
    <source>
        <strain evidence="2">cv. Yunnan</strain>
    </source>
</reference>
<gene>
    <name evidence="1" type="ORF">L1987_00187</name>
</gene>
<evidence type="ECO:0000313" key="1">
    <source>
        <dbReference type="EMBL" id="KAI3826142.1"/>
    </source>
</evidence>
<keyword evidence="2" id="KW-1185">Reference proteome</keyword>
<proteinExistence type="predicted"/>
<dbReference type="Proteomes" id="UP001056120">
    <property type="component" value="Linkage Group LG01"/>
</dbReference>
<comment type="caution">
    <text evidence="1">The sequence shown here is derived from an EMBL/GenBank/DDBJ whole genome shotgun (WGS) entry which is preliminary data.</text>
</comment>
<reference evidence="1 2" key="2">
    <citation type="journal article" date="2022" name="Mol. Ecol. Resour.">
        <title>The genomes of chicory, endive, great burdock and yacon provide insights into Asteraceae paleo-polyploidization history and plant inulin production.</title>
        <authorList>
            <person name="Fan W."/>
            <person name="Wang S."/>
            <person name="Wang H."/>
            <person name="Wang A."/>
            <person name="Jiang F."/>
            <person name="Liu H."/>
            <person name="Zhao H."/>
            <person name="Xu D."/>
            <person name="Zhang Y."/>
        </authorList>
    </citation>
    <scope>NUCLEOTIDE SEQUENCE [LARGE SCALE GENOMIC DNA]</scope>
    <source>
        <strain evidence="2">cv. Yunnan</strain>
        <tissue evidence="1">Leaves</tissue>
    </source>
</reference>
<accession>A0ACB9K1K3</accession>
<dbReference type="EMBL" id="CM042018">
    <property type="protein sequence ID" value="KAI3826142.1"/>
    <property type="molecule type" value="Genomic_DNA"/>
</dbReference>
<name>A0ACB9K1K3_9ASTR</name>
<sequence>MVYSFHVKDRTVSLSSLSCPQESQASAWAMLEWRLEVDHAEEEEEDDDKDTEIVSRPVKGEFDSEKGELQLLNMPLHILELIMEFCIGVEYLKFRATCKRGCLAAPSIQWSNKTRLKSYSLASPWLMVLDNYRDIITFIDPRYGDRYFIRTPQELKGGYEIYYSRYGWLLMYKNKDESRLVFFNPFTSNIRKLPDVGYWESFCFSAPPTSPDCMVVGFSRHGSLHVAIHFVSLESTWCTYQLNFNLAPYSFHFPTFSGRDIYFLCDNERIEAFRDMADDDHSWELVADKAPSRSLSQYFLSTCDQHLLLVIVGEFGGLVEVFKLDKSTQEWEKIDELGKHMIYISNTTCFCLEAKSPEMGNKIYFPRLSDDKNSKIVFYSLETCRYHTFDDNNIQESLGANFFATKQIYNPHTWIEPSWS</sequence>
<protein>
    <submittedName>
        <fullName evidence="1">Uncharacterized protein</fullName>
    </submittedName>
</protein>
<organism evidence="1 2">
    <name type="scientific">Smallanthus sonchifolius</name>
    <dbReference type="NCBI Taxonomy" id="185202"/>
    <lineage>
        <taxon>Eukaryota</taxon>
        <taxon>Viridiplantae</taxon>
        <taxon>Streptophyta</taxon>
        <taxon>Embryophyta</taxon>
        <taxon>Tracheophyta</taxon>
        <taxon>Spermatophyta</taxon>
        <taxon>Magnoliopsida</taxon>
        <taxon>eudicotyledons</taxon>
        <taxon>Gunneridae</taxon>
        <taxon>Pentapetalae</taxon>
        <taxon>asterids</taxon>
        <taxon>campanulids</taxon>
        <taxon>Asterales</taxon>
        <taxon>Asteraceae</taxon>
        <taxon>Asteroideae</taxon>
        <taxon>Heliantheae alliance</taxon>
        <taxon>Millerieae</taxon>
        <taxon>Smallanthus</taxon>
    </lineage>
</organism>